<evidence type="ECO:0000313" key="2">
    <source>
        <dbReference type="EMBL" id="MDM4015007.1"/>
    </source>
</evidence>
<protein>
    <submittedName>
        <fullName evidence="2">YqgE/AlgH family protein</fullName>
    </submittedName>
</protein>
<sequence length="186" mass="20215">MSESLSGRLLIASPYLSDPNFMRTVVLIVNHDDEGAFGLTLTRPTAKRLSEVIELSMPSGAIRDDDFIFEGGPVEGPLLAIHDLSDIGAPIDEEGSGVWLTGDEDQLRLLLQRTDAKVRFVAQYSGWGPGQLDTEMRSGGWLVGRADAKTVFSDPDQIWESAVKRCGHEILSSISPGLQFSDPSVN</sequence>
<dbReference type="Proteomes" id="UP001239462">
    <property type="component" value="Unassembled WGS sequence"/>
</dbReference>
<organism evidence="2 3">
    <name type="scientific">Roseiconus lacunae</name>
    <dbReference type="NCBI Taxonomy" id="2605694"/>
    <lineage>
        <taxon>Bacteria</taxon>
        <taxon>Pseudomonadati</taxon>
        <taxon>Planctomycetota</taxon>
        <taxon>Planctomycetia</taxon>
        <taxon>Pirellulales</taxon>
        <taxon>Pirellulaceae</taxon>
        <taxon>Roseiconus</taxon>
    </lineage>
</organism>
<dbReference type="Gene3D" id="3.40.1740.10">
    <property type="entry name" value="VC0467-like"/>
    <property type="match status" value="1"/>
</dbReference>
<dbReference type="PANTHER" id="PTHR30327:SF1">
    <property type="entry name" value="UPF0301 PROTEIN YQGE"/>
    <property type="match status" value="1"/>
</dbReference>
<reference evidence="2 3" key="1">
    <citation type="submission" date="2023-06" db="EMBL/GenBank/DDBJ databases">
        <title>Roseiconus lacunae JC819 isolated from Gulf of Mannar region, Tamil Nadu.</title>
        <authorList>
            <person name="Pk S."/>
            <person name="Ch S."/>
            <person name="Ch V.R."/>
        </authorList>
    </citation>
    <scope>NUCLEOTIDE SEQUENCE [LARGE SCALE GENOMIC DNA]</scope>
    <source>
        <strain evidence="2 3">JC819</strain>
    </source>
</reference>
<dbReference type="RefSeq" id="WP_289162585.1">
    <property type="nucleotide sequence ID" value="NZ_JASZZN010000004.1"/>
</dbReference>
<accession>A0ABT7PET5</accession>
<evidence type="ECO:0000313" key="3">
    <source>
        <dbReference type="Proteomes" id="UP001239462"/>
    </source>
</evidence>
<dbReference type="EMBL" id="JASZZN010000004">
    <property type="protein sequence ID" value="MDM4015007.1"/>
    <property type="molecule type" value="Genomic_DNA"/>
</dbReference>
<dbReference type="PANTHER" id="PTHR30327">
    <property type="entry name" value="UNCHARACTERIZED PROTEIN YQGE"/>
    <property type="match status" value="1"/>
</dbReference>
<evidence type="ECO:0000256" key="1">
    <source>
        <dbReference type="ARBA" id="ARBA00009600"/>
    </source>
</evidence>
<proteinExistence type="inferred from homology"/>
<dbReference type="SUPFAM" id="SSF143456">
    <property type="entry name" value="VC0467-like"/>
    <property type="match status" value="1"/>
</dbReference>
<gene>
    <name evidence="2" type="ORF">QTN89_06170</name>
</gene>
<comment type="similarity">
    <text evidence="1">Belongs to the UPF0301 (AlgH) family.</text>
</comment>
<comment type="caution">
    <text evidence="2">The sequence shown here is derived from an EMBL/GenBank/DDBJ whole genome shotgun (WGS) entry which is preliminary data.</text>
</comment>
<dbReference type="InterPro" id="IPR003774">
    <property type="entry name" value="AlgH-like"/>
</dbReference>
<name>A0ABT7PET5_9BACT</name>
<dbReference type="Pfam" id="PF02622">
    <property type="entry name" value="DUF179"/>
    <property type="match status" value="1"/>
</dbReference>
<keyword evidence="3" id="KW-1185">Reference proteome</keyword>